<dbReference type="AlphaFoldDB" id="A0A0W1ASV3"/>
<evidence type="ECO:0000313" key="1">
    <source>
        <dbReference type="EMBL" id="KTD84428.1"/>
    </source>
</evidence>
<dbReference type="EMBL" id="LCZJ02000034">
    <property type="protein sequence ID" value="KTD84428.1"/>
    <property type="molecule type" value="Genomic_DNA"/>
</dbReference>
<name>A0A0W1ASV3_9BACL</name>
<comment type="caution">
    <text evidence="1">The sequence shown here is derived from an EMBL/GenBank/DDBJ whole genome shotgun (WGS) entry which is preliminary data.</text>
</comment>
<gene>
    <name evidence="1" type="ORF">UQ64_25905</name>
</gene>
<proteinExistence type="predicted"/>
<sequence length="74" mass="8224">MVAGNISAQQHSSGKCRHSSDFHVRLPLNRSILINIQLLGMSGIYLEQSRGITAINGIQKTRIKCGFERKVSRT</sequence>
<evidence type="ECO:0000313" key="2">
    <source>
        <dbReference type="Proteomes" id="UP000054709"/>
    </source>
</evidence>
<keyword evidence="2" id="KW-1185">Reference proteome</keyword>
<protein>
    <submittedName>
        <fullName evidence="1">Uncharacterized protein</fullName>
    </submittedName>
</protein>
<dbReference type="Proteomes" id="UP000054709">
    <property type="component" value="Unassembled WGS sequence"/>
</dbReference>
<reference evidence="1 2" key="1">
    <citation type="journal article" date="2015" name="Int. Biodeterior. Biodegradation">
        <title>Physiological and genetic screening methods for the isolation of methyl tert-butyl ether-degrading bacteria for bioremediation purposes.</title>
        <authorList>
            <person name="Guisado I.M."/>
            <person name="Purswani J."/>
            <person name="Gonzalez Lopez J."/>
            <person name="Pozo C."/>
        </authorList>
    </citation>
    <scope>NUCLEOTIDE SEQUENCE [LARGE SCALE GENOMIC DNA]</scope>
    <source>
        <strain evidence="1 2">SH7</strain>
    </source>
</reference>
<organism evidence="1 2">
    <name type="scientific">Paenibacillus etheri</name>
    <dbReference type="NCBI Taxonomy" id="1306852"/>
    <lineage>
        <taxon>Bacteria</taxon>
        <taxon>Bacillati</taxon>
        <taxon>Bacillota</taxon>
        <taxon>Bacilli</taxon>
        <taxon>Bacillales</taxon>
        <taxon>Paenibacillaceae</taxon>
        <taxon>Paenibacillus</taxon>
    </lineage>
</organism>
<accession>A0A0W1ASV3</accession>